<sequence>MTNESDDDDDTYTKVGYNRRAAWFDRTRDERTGEGNALTPGGSDSTHLEIEVKSNYINANFLSTIITASSVIEGMLFRQVIQCDPDRRQEQHTLHGVFNLATKYDVISEDVTDAFNSLNEIRDLRNGVVHYREGHEDDALVAQHHMENMMETHPNKYGKEHAEKMLKAMFDIKAKCAENRRKFWDHEGPLRQGINTIKTGKEAYCDTCGAALKDTKLNYEAEWNGGQVVSEYAECHECGENVISVFTDS</sequence>
<dbReference type="OrthoDB" id="335813at2157"/>
<reference evidence="1 2" key="1">
    <citation type="submission" date="2019-02" db="EMBL/GenBank/DDBJ databases">
        <title>Halonotius sp. a new haloqrchaeon isolated from saline water.</title>
        <authorList>
            <person name="Duran-Viseras A."/>
            <person name="Sanchez-Porro C."/>
            <person name="Ventosa A."/>
        </authorList>
    </citation>
    <scope>NUCLEOTIDE SEQUENCE [LARGE SCALE GENOMIC DNA]</scope>
    <source>
        <strain evidence="1 2">F9-27</strain>
    </source>
</reference>
<evidence type="ECO:0008006" key="3">
    <source>
        <dbReference type="Google" id="ProtNLM"/>
    </source>
</evidence>
<accession>A0A544QPC7</accession>
<gene>
    <name evidence="1" type="ORF">EWF95_09710</name>
</gene>
<comment type="caution">
    <text evidence="1">The sequence shown here is derived from an EMBL/GenBank/DDBJ whole genome shotgun (WGS) entry which is preliminary data.</text>
</comment>
<proteinExistence type="predicted"/>
<keyword evidence="2" id="KW-1185">Reference proteome</keyword>
<dbReference type="EMBL" id="SESI01000002">
    <property type="protein sequence ID" value="TQQ80744.1"/>
    <property type="molecule type" value="Genomic_DNA"/>
</dbReference>
<dbReference type="AlphaFoldDB" id="A0A544QPC7"/>
<dbReference type="RefSeq" id="WP_142443855.1">
    <property type="nucleotide sequence ID" value="NZ_SESI01000002.1"/>
</dbReference>
<evidence type="ECO:0000313" key="2">
    <source>
        <dbReference type="Proteomes" id="UP000315385"/>
    </source>
</evidence>
<evidence type="ECO:0000313" key="1">
    <source>
        <dbReference type="EMBL" id="TQQ80744.1"/>
    </source>
</evidence>
<organism evidence="1 2">
    <name type="scientific">Halonotius roseus</name>
    <dbReference type="NCBI Taxonomy" id="2511997"/>
    <lineage>
        <taxon>Archaea</taxon>
        <taxon>Methanobacteriati</taxon>
        <taxon>Methanobacteriota</taxon>
        <taxon>Stenosarchaea group</taxon>
        <taxon>Halobacteria</taxon>
        <taxon>Halobacteriales</taxon>
        <taxon>Haloferacaceae</taxon>
        <taxon>Halonotius</taxon>
    </lineage>
</organism>
<dbReference type="Proteomes" id="UP000315385">
    <property type="component" value="Unassembled WGS sequence"/>
</dbReference>
<name>A0A544QPC7_9EURY</name>
<protein>
    <recommendedName>
        <fullName evidence="3">DUF4145 domain-containing protein</fullName>
    </recommendedName>
</protein>